<evidence type="ECO:0000313" key="9">
    <source>
        <dbReference type="EMBL" id="OGG51488.1"/>
    </source>
</evidence>
<dbReference type="InterPro" id="IPR041633">
    <property type="entry name" value="Polbeta"/>
</dbReference>
<dbReference type="GO" id="GO:0005524">
    <property type="term" value="F:ATP binding"/>
    <property type="evidence" value="ECO:0007669"/>
    <property type="project" value="UniProtKB-KW"/>
</dbReference>
<keyword evidence="4" id="KW-0479">Metal-binding</keyword>
<dbReference type="GO" id="GO:0046872">
    <property type="term" value="F:metal ion binding"/>
    <property type="evidence" value="ECO:0007669"/>
    <property type="project" value="UniProtKB-KW"/>
</dbReference>
<dbReference type="EMBL" id="MFKF01000182">
    <property type="protein sequence ID" value="OGG51488.1"/>
    <property type="molecule type" value="Genomic_DNA"/>
</dbReference>
<evidence type="ECO:0000313" key="10">
    <source>
        <dbReference type="Proteomes" id="UP000178606"/>
    </source>
</evidence>
<keyword evidence="2" id="KW-0808">Transferase</keyword>
<keyword evidence="5" id="KW-0547">Nucleotide-binding</keyword>
<keyword evidence="7" id="KW-0460">Magnesium</keyword>
<dbReference type="InterPro" id="IPR052038">
    <property type="entry name" value="Type-VII_TA_antitoxin"/>
</dbReference>
<dbReference type="PANTHER" id="PTHR33571:SF14">
    <property type="entry name" value="PROTEIN ADENYLYLTRANSFERASE MJ0435-RELATED"/>
    <property type="match status" value="1"/>
</dbReference>
<proteinExistence type="predicted"/>
<name>A0A1F6CQN6_HANXR</name>
<keyword evidence="6" id="KW-0067">ATP-binding</keyword>
<dbReference type="Pfam" id="PF18765">
    <property type="entry name" value="Polbeta"/>
    <property type="match status" value="1"/>
</dbReference>
<dbReference type="CDD" id="cd05403">
    <property type="entry name" value="NT_KNTase_like"/>
    <property type="match status" value="1"/>
</dbReference>
<evidence type="ECO:0000256" key="5">
    <source>
        <dbReference type="ARBA" id="ARBA00022741"/>
    </source>
</evidence>
<dbReference type="Gene3D" id="3.30.460.10">
    <property type="entry name" value="Beta Polymerase, domain 2"/>
    <property type="match status" value="1"/>
</dbReference>
<keyword evidence="3" id="KW-0548">Nucleotidyltransferase</keyword>
<comment type="caution">
    <text evidence="9">The sequence shown here is derived from an EMBL/GenBank/DDBJ whole genome shotgun (WGS) entry which is preliminary data.</text>
</comment>
<gene>
    <name evidence="9" type="ORF">A3F84_08670</name>
</gene>
<evidence type="ECO:0000256" key="3">
    <source>
        <dbReference type="ARBA" id="ARBA00022695"/>
    </source>
</evidence>
<dbReference type="AlphaFoldDB" id="A0A1F6CQN6"/>
<evidence type="ECO:0000256" key="7">
    <source>
        <dbReference type="ARBA" id="ARBA00022842"/>
    </source>
</evidence>
<evidence type="ECO:0000256" key="1">
    <source>
        <dbReference type="ARBA" id="ARBA00001946"/>
    </source>
</evidence>
<evidence type="ECO:0000256" key="6">
    <source>
        <dbReference type="ARBA" id="ARBA00022840"/>
    </source>
</evidence>
<reference evidence="9 10" key="1">
    <citation type="journal article" date="2016" name="Nat. Commun.">
        <title>Thousands of microbial genomes shed light on interconnected biogeochemical processes in an aquifer system.</title>
        <authorList>
            <person name="Anantharaman K."/>
            <person name="Brown C.T."/>
            <person name="Hug L.A."/>
            <person name="Sharon I."/>
            <person name="Castelle C.J."/>
            <person name="Probst A.J."/>
            <person name="Thomas B.C."/>
            <person name="Singh A."/>
            <person name="Wilkins M.J."/>
            <person name="Karaoz U."/>
            <person name="Brodie E.L."/>
            <person name="Williams K.H."/>
            <person name="Hubbard S.S."/>
            <person name="Banfield J.F."/>
        </authorList>
    </citation>
    <scope>NUCLEOTIDE SEQUENCE [LARGE SCALE GENOMIC DNA]</scope>
    <source>
        <strain evidence="10">RIFCSPLOWO2_12_FULL_64_10</strain>
    </source>
</reference>
<feature type="domain" description="Polymerase beta nucleotidyltransferase" evidence="8">
    <location>
        <begin position="19"/>
        <end position="78"/>
    </location>
</feature>
<protein>
    <recommendedName>
        <fullName evidence="8">Polymerase beta nucleotidyltransferase domain-containing protein</fullName>
    </recommendedName>
</protein>
<dbReference type="Proteomes" id="UP000178606">
    <property type="component" value="Unassembled WGS sequence"/>
</dbReference>
<comment type="cofactor">
    <cofactor evidence="1">
        <name>Mg(2+)</name>
        <dbReference type="ChEBI" id="CHEBI:18420"/>
    </cofactor>
</comment>
<evidence type="ECO:0000256" key="2">
    <source>
        <dbReference type="ARBA" id="ARBA00022679"/>
    </source>
</evidence>
<dbReference type="PANTHER" id="PTHR33571">
    <property type="entry name" value="SSL8005 PROTEIN"/>
    <property type="match status" value="1"/>
</dbReference>
<dbReference type="GO" id="GO:0016779">
    <property type="term" value="F:nucleotidyltransferase activity"/>
    <property type="evidence" value="ECO:0007669"/>
    <property type="project" value="UniProtKB-KW"/>
</dbReference>
<dbReference type="SUPFAM" id="SSF81301">
    <property type="entry name" value="Nucleotidyltransferase"/>
    <property type="match status" value="1"/>
</dbReference>
<sequence length="89" mass="9711">MRKLIVQAAAALRAAGAREVYVFGSAASGTTREDSDVDLAVSGLPPQVFFKAMGEAGDILRRPVDLIDLDEENPFTQYLKEEGELQRVE</sequence>
<dbReference type="InterPro" id="IPR043519">
    <property type="entry name" value="NT_sf"/>
</dbReference>
<evidence type="ECO:0000259" key="8">
    <source>
        <dbReference type="Pfam" id="PF18765"/>
    </source>
</evidence>
<organism evidence="9 10">
    <name type="scientific">Handelsmanbacteria sp. (strain RIFCSPLOWO2_12_FULL_64_10)</name>
    <dbReference type="NCBI Taxonomy" id="1817868"/>
    <lineage>
        <taxon>Bacteria</taxon>
        <taxon>Candidatus Handelsmaniibacteriota</taxon>
    </lineage>
</organism>
<accession>A0A1F6CQN6</accession>
<evidence type="ECO:0000256" key="4">
    <source>
        <dbReference type="ARBA" id="ARBA00022723"/>
    </source>
</evidence>